<dbReference type="Gene3D" id="3.40.430.10">
    <property type="entry name" value="Dihydrofolate Reductase, subunit A"/>
    <property type="match status" value="1"/>
</dbReference>
<dbReference type="EMBL" id="JACHVT010000010">
    <property type="protein sequence ID" value="MBB2988367.1"/>
    <property type="molecule type" value="Genomic_DNA"/>
</dbReference>
<dbReference type="GO" id="GO:0009231">
    <property type="term" value="P:riboflavin biosynthetic process"/>
    <property type="evidence" value="ECO:0007669"/>
    <property type="project" value="InterPro"/>
</dbReference>
<dbReference type="SUPFAM" id="SSF53597">
    <property type="entry name" value="Dihydrofolate reductase-like"/>
    <property type="match status" value="1"/>
</dbReference>
<name>A0A839PXW4_9MICO</name>
<dbReference type="Pfam" id="PF01872">
    <property type="entry name" value="RibD_C"/>
    <property type="match status" value="1"/>
</dbReference>
<protein>
    <submittedName>
        <fullName evidence="2">Dihydrofolate reductase</fullName>
    </submittedName>
</protein>
<dbReference type="InterPro" id="IPR002734">
    <property type="entry name" value="RibDG_C"/>
</dbReference>
<dbReference type="RefSeq" id="WP_184511335.1">
    <property type="nucleotide sequence ID" value="NZ_JACHVT010000010.1"/>
</dbReference>
<dbReference type="AlphaFoldDB" id="A0A839PXW4"/>
<reference evidence="2 3" key="1">
    <citation type="submission" date="2020-08" db="EMBL/GenBank/DDBJ databases">
        <title>Genomic Encyclopedia of Type Strains, Phase IV (KMG-V): Genome sequencing to study the core and pangenomes of soil and plant-associated prokaryotes.</title>
        <authorList>
            <person name="Whitman W."/>
        </authorList>
    </citation>
    <scope>NUCLEOTIDE SEQUENCE [LARGE SCALE GENOMIC DNA]</scope>
    <source>
        <strain evidence="2 3">B3ACCR2</strain>
    </source>
</reference>
<evidence type="ECO:0000259" key="1">
    <source>
        <dbReference type="Pfam" id="PF01872"/>
    </source>
</evidence>
<proteinExistence type="predicted"/>
<evidence type="ECO:0000313" key="2">
    <source>
        <dbReference type="EMBL" id="MBB2988367.1"/>
    </source>
</evidence>
<dbReference type="InterPro" id="IPR024072">
    <property type="entry name" value="DHFR-like_dom_sf"/>
</dbReference>
<gene>
    <name evidence="2" type="ORF">FHW14_003561</name>
</gene>
<sequence>MGRLVYSAIASLDGYVNDAGGGFEWAMPSDDLFAFVLERERPRTTYLYGRRMYETMAVWEEWAQDESETEATRDFGRMWSAAEKVVWSRTLEGVTTSRTRLEREFDPAAVRRLVDAAPGDVSIGVATLAHEALRAGIVDDLEVYAVPAVVGGGTPTLPTGIRLDLELVETARFEQGATFAAYRVLG</sequence>
<accession>A0A839PXW4</accession>
<evidence type="ECO:0000313" key="3">
    <source>
        <dbReference type="Proteomes" id="UP000590811"/>
    </source>
</evidence>
<dbReference type="GO" id="GO:0008703">
    <property type="term" value="F:5-amino-6-(5-phosphoribosylamino)uracil reductase activity"/>
    <property type="evidence" value="ECO:0007669"/>
    <property type="project" value="InterPro"/>
</dbReference>
<dbReference type="Proteomes" id="UP000590811">
    <property type="component" value="Unassembled WGS sequence"/>
</dbReference>
<organism evidence="2 3">
    <name type="scientific">Terracoccus luteus</name>
    <dbReference type="NCBI Taxonomy" id="53356"/>
    <lineage>
        <taxon>Bacteria</taxon>
        <taxon>Bacillati</taxon>
        <taxon>Actinomycetota</taxon>
        <taxon>Actinomycetes</taxon>
        <taxon>Micrococcales</taxon>
        <taxon>Intrasporangiaceae</taxon>
        <taxon>Terracoccus</taxon>
    </lineage>
</organism>
<comment type="caution">
    <text evidence="2">The sequence shown here is derived from an EMBL/GenBank/DDBJ whole genome shotgun (WGS) entry which is preliminary data.</text>
</comment>
<feature type="domain" description="Bacterial bifunctional deaminase-reductase C-terminal" evidence="1">
    <location>
        <begin position="5"/>
        <end position="177"/>
    </location>
</feature>